<dbReference type="GO" id="GO:0005829">
    <property type="term" value="C:cytosol"/>
    <property type="evidence" value="ECO:0007669"/>
    <property type="project" value="TreeGrafter"/>
</dbReference>
<dbReference type="GO" id="GO:0048366">
    <property type="term" value="P:leaf development"/>
    <property type="evidence" value="ECO:0007669"/>
    <property type="project" value="TreeGrafter"/>
</dbReference>
<dbReference type="Proteomes" id="UP000886595">
    <property type="component" value="Unassembled WGS sequence"/>
</dbReference>
<reference evidence="1 2" key="1">
    <citation type="submission" date="2020-02" db="EMBL/GenBank/DDBJ databases">
        <authorList>
            <person name="Ma Q."/>
            <person name="Huang Y."/>
            <person name="Song X."/>
            <person name="Pei D."/>
        </authorList>
    </citation>
    <scope>NUCLEOTIDE SEQUENCE [LARGE SCALE GENOMIC DNA]</scope>
    <source>
        <strain evidence="1">Sxm20200214</strain>
        <tissue evidence="1">Leaf</tissue>
    </source>
</reference>
<dbReference type="GO" id="GO:0006099">
    <property type="term" value="P:tricarboxylic acid cycle"/>
    <property type="evidence" value="ECO:0007669"/>
    <property type="project" value="InterPro"/>
</dbReference>
<dbReference type="SUPFAM" id="SSF51621">
    <property type="entry name" value="Phosphoenolpyruvate/pyruvate domain"/>
    <property type="match status" value="1"/>
</dbReference>
<dbReference type="InterPro" id="IPR021135">
    <property type="entry name" value="PEP_COase"/>
</dbReference>
<name>A0A8X7RRP4_BRACI</name>
<organism evidence="1 2">
    <name type="scientific">Brassica carinata</name>
    <name type="common">Ethiopian mustard</name>
    <name type="synonym">Abyssinian cabbage</name>
    <dbReference type="NCBI Taxonomy" id="52824"/>
    <lineage>
        <taxon>Eukaryota</taxon>
        <taxon>Viridiplantae</taxon>
        <taxon>Streptophyta</taxon>
        <taxon>Embryophyta</taxon>
        <taxon>Tracheophyta</taxon>
        <taxon>Spermatophyta</taxon>
        <taxon>Magnoliopsida</taxon>
        <taxon>eudicotyledons</taxon>
        <taxon>Gunneridae</taxon>
        <taxon>Pentapetalae</taxon>
        <taxon>rosids</taxon>
        <taxon>malvids</taxon>
        <taxon>Brassicales</taxon>
        <taxon>Brassicaceae</taxon>
        <taxon>Brassiceae</taxon>
        <taxon>Brassica</taxon>
    </lineage>
</organism>
<dbReference type="EMBL" id="JAAMPC010000009">
    <property type="protein sequence ID" value="KAG2293111.1"/>
    <property type="molecule type" value="Genomic_DNA"/>
</dbReference>
<dbReference type="GO" id="GO:0015977">
    <property type="term" value="P:carbon fixation"/>
    <property type="evidence" value="ECO:0007669"/>
    <property type="project" value="InterPro"/>
</dbReference>
<accession>A0A8X7RRP4</accession>
<sequence length="89" mass="10107">MGYSDSGKDAGRLSAAWELYKAQEELVKVTKQYGVKLTMFHGVVAWSEEESLYNKLLVSKYLWAFGEKLRNNFEETKSLILQTAGHISS</sequence>
<gene>
    <name evidence="1" type="ORF">Bca52824_039780</name>
</gene>
<protein>
    <submittedName>
        <fullName evidence="1">Uncharacterized protein</fullName>
    </submittedName>
</protein>
<dbReference type="PANTHER" id="PTHR30523">
    <property type="entry name" value="PHOSPHOENOLPYRUVATE CARBOXYLASE"/>
    <property type="match status" value="1"/>
</dbReference>
<dbReference type="OrthoDB" id="1677352at2759"/>
<evidence type="ECO:0000313" key="1">
    <source>
        <dbReference type="EMBL" id="KAG2293111.1"/>
    </source>
</evidence>
<dbReference type="AlphaFoldDB" id="A0A8X7RRP4"/>
<dbReference type="GO" id="GO:0008964">
    <property type="term" value="F:phosphoenolpyruvate carboxylase activity"/>
    <property type="evidence" value="ECO:0007669"/>
    <property type="project" value="InterPro"/>
</dbReference>
<keyword evidence="2" id="KW-1185">Reference proteome</keyword>
<comment type="caution">
    <text evidence="1">The sequence shown here is derived from an EMBL/GenBank/DDBJ whole genome shotgun (WGS) entry which is preliminary data.</text>
</comment>
<dbReference type="Pfam" id="PF00311">
    <property type="entry name" value="PEPcase"/>
    <property type="match status" value="1"/>
</dbReference>
<dbReference type="PANTHER" id="PTHR30523:SF33">
    <property type="entry name" value="PHOSPHOENOLPYRUVATE CARBOXYLASE 3"/>
    <property type="match status" value="1"/>
</dbReference>
<dbReference type="GO" id="GO:0009507">
    <property type="term" value="C:chloroplast"/>
    <property type="evidence" value="ECO:0007669"/>
    <property type="project" value="TreeGrafter"/>
</dbReference>
<dbReference type="GO" id="GO:0048046">
    <property type="term" value="C:apoplast"/>
    <property type="evidence" value="ECO:0007669"/>
    <property type="project" value="TreeGrafter"/>
</dbReference>
<proteinExistence type="predicted"/>
<evidence type="ECO:0000313" key="2">
    <source>
        <dbReference type="Proteomes" id="UP000886595"/>
    </source>
</evidence>
<dbReference type="InterPro" id="IPR015813">
    <property type="entry name" value="Pyrv/PenolPyrv_kinase-like_dom"/>
</dbReference>